<accession>A0AAU9L369</accession>
<proteinExistence type="predicted"/>
<dbReference type="EMBL" id="CAKKTJ010000326">
    <property type="protein sequence ID" value="CAH0481012.1"/>
    <property type="molecule type" value="Genomic_DNA"/>
</dbReference>
<evidence type="ECO:0000313" key="2">
    <source>
        <dbReference type="Proteomes" id="UP001160483"/>
    </source>
</evidence>
<gene>
    <name evidence="1" type="ORF">PBS003_LOCUS7622</name>
</gene>
<dbReference type="AlphaFoldDB" id="A0AAU9L369"/>
<dbReference type="GO" id="GO:0000724">
    <property type="term" value="P:double-strand break repair via homologous recombination"/>
    <property type="evidence" value="ECO:0007669"/>
    <property type="project" value="InterPro"/>
</dbReference>
<evidence type="ECO:0008006" key="3">
    <source>
        <dbReference type="Google" id="ProtNLM"/>
    </source>
</evidence>
<protein>
    <recommendedName>
        <fullName evidence="3">DNA recombination and repair protein Rad51-like C-terminal domain-containing protein</fullName>
    </recommendedName>
</protein>
<dbReference type="GO" id="GO:0005657">
    <property type="term" value="C:replication fork"/>
    <property type="evidence" value="ECO:0007669"/>
    <property type="project" value="InterPro"/>
</dbReference>
<reference evidence="1" key="1">
    <citation type="submission" date="2021-11" db="EMBL/GenBank/DDBJ databases">
        <authorList>
            <person name="Islam A."/>
            <person name="Islam S."/>
            <person name="Flora M.S."/>
            <person name="Rahman M."/>
            <person name="Ziaur R.M."/>
            <person name="Epstein J.H."/>
            <person name="Hassan M."/>
            <person name="Klassen M."/>
            <person name="Woodard K."/>
            <person name="Webb A."/>
            <person name="Webby R.J."/>
            <person name="El Zowalaty M.E."/>
        </authorList>
    </citation>
    <scope>NUCLEOTIDE SEQUENCE</scope>
    <source>
        <strain evidence="1">Pbs3</strain>
    </source>
</reference>
<dbReference type="Gene3D" id="3.40.50.300">
    <property type="entry name" value="P-loop containing nucleotide triphosphate hydrolases"/>
    <property type="match status" value="1"/>
</dbReference>
<evidence type="ECO:0000313" key="1">
    <source>
        <dbReference type="EMBL" id="CAH0481012.1"/>
    </source>
</evidence>
<name>A0AAU9L369_9STRA</name>
<dbReference type="InterPro" id="IPR030547">
    <property type="entry name" value="XRCC2"/>
</dbReference>
<organism evidence="1 2">
    <name type="scientific">Peronospora belbahrii</name>
    <dbReference type="NCBI Taxonomy" id="622444"/>
    <lineage>
        <taxon>Eukaryota</taxon>
        <taxon>Sar</taxon>
        <taxon>Stramenopiles</taxon>
        <taxon>Oomycota</taxon>
        <taxon>Peronosporomycetes</taxon>
        <taxon>Peronosporales</taxon>
        <taxon>Peronosporaceae</taxon>
        <taxon>Peronospora</taxon>
    </lineage>
</organism>
<comment type="caution">
    <text evidence="1">The sequence shown here is derived from an EMBL/GenBank/DDBJ whole genome shotgun (WGS) entry which is preliminary data.</text>
</comment>
<dbReference type="InterPro" id="IPR027417">
    <property type="entry name" value="P-loop_NTPase"/>
</dbReference>
<dbReference type="Proteomes" id="UP001160483">
    <property type="component" value="Unassembled WGS sequence"/>
</dbReference>
<dbReference type="GO" id="GO:0033063">
    <property type="term" value="C:Rad51B-Rad51C-Rad51D-XRCC2 complex"/>
    <property type="evidence" value="ECO:0007669"/>
    <property type="project" value="InterPro"/>
</dbReference>
<dbReference type="PANTHER" id="PTHR46644:SF2">
    <property type="entry name" value="DNA REPAIR PROTEIN XRCC2"/>
    <property type="match status" value="1"/>
</dbReference>
<dbReference type="PANTHER" id="PTHR46644">
    <property type="entry name" value="DNA REPAIR PROTEIN XRCC2"/>
    <property type="match status" value="1"/>
</dbReference>
<sequence length="291" mass="33104">MLSEKKTWVHLKKLMHRLHLDETALDLFARRPGSSFYTRLSFIDRATMKKDGEEAGYRPRQVIEICGASDTPKIQVLEHVIASFVTKSCLSTRKMPKERVFIFDHECQVSATRMAAIVTRRLDDHEQEEAVDEVLSRVQTCNCRDSFQWLASLNHVHFMLLEAPSTPLMLVFNCVGSFHAIDRMAARSVGDGLALSEQVFLFLRQFIQHHSPIVFAAKDIATKLLSEFCFEPRHHYVALQKKKCTLDEEGSDMYASFEAKCIVAGKSQVYVCRTEGGSIFSSLVDSKHDVI</sequence>